<comment type="caution">
    <text evidence="4">The sequence shown here is derived from an EMBL/GenBank/DDBJ whole genome shotgun (WGS) entry which is preliminary data.</text>
</comment>
<evidence type="ECO:0000259" key="2">
    <source>
        <dbReference type="Pfam" id="PF05598"/>
    </source>
</evidence>
<protein>
    <submittedName>
        <fullName evidence="4">IS1182 family transposase</fullName>
    </submittedName>
</protein>
<dbReference type="Pfam" id="PF05598">
    <property type="entry name" value="DUF772"/>
    <property type="match status" value="1"/>
</dbReference>
<accession>A0AAW5X0D5</accession>
<dbReference type="Proteomes" id="UP001211566">
    <property type="component" value="Unassembled WGS sequence"/>
</dbReference>
<dbReference type="Proteomes" id="UP001211420">
    <property type="component" value="Unassembled WGS sequence"/>
</dbReference>
<gene>
    <name evidence="3" type="ORF">L2772_08675</name>
    <name evidence="4" type="ORF">L2Z99_08340</name>
</gene>
<dbReference type="NCBIfam" id="NF033551">
    <property type="entry name" value="transpos_IS1182"/>
    <property type="match status" value="1"/>
</dbReference>
<dbReference type="InterPro" id="IPR008490">
    <property type="entry name" value="Transposase_InsH_N"/>
</dbReference>
<sequence length="560" mass="66302">MYQNYITGQTSFSLNLDFSIPNNHLAHVISDFVDSIPADVLLEKKSDTGRPAYHPAIMLKILLFAYSRRVFSGRKIERMLEENLPMMILAEGRKISYHTINNFRSSDYTNRLIKQSFVYFTNLLQSEKLIREDAIFIDGTKIEADANKYTFVWRKAVEKFHSKLKQDISKLYDELIQKEVIKAISEESIETSQGMELVADQLEEEVSILNKEIEIEPKVIPGGSKNKVKRRALKKILHKIRKDYLPRAKKYEQAQTIFQGRNSYSKTDQDATFMHMKEDHMKNGQLKPGYNVQAATTNQYVVDYALYPNPTDFRTLEPFLDQMSILDKFTNIIADAGYGSESNYEMLENKFDKHEYYIPYSLYEKEQTRKYKNDKTKLVNWYYNEEEDYYIDWQGVRFNFKKYKKQRNRNTGFISNLKIYEADEFQLTEELTKLAKTKSGRQRQVQYNPNWQYLKEKAKETLQSEKGKRIYGCRKSDVEPIFGHMKSVFGMRRAHLRGKKKVETDIGLMFMMMNLSKYWARRVQKDVFSNKKDKIKDQVFSKKENLVLFICLKSYFFPRL</sequence>
<dbReference type="RefSeq" id="WP_269255236.1">
    <property type="nucleotide sequence ID" value="NZ_JAKHEY010000026.1"/>
</dbReference>
<dbReference type="AlphaFoldDB" id="A0AAW5X0D5"/>
<dbReference type="Pfam" id="PF01609">
    <property type="entry name" value="DDE_Tnp_1"/>
    <property type="match status" value="1"/>
</dbReference>
<evidence type="ECO:0000313" key="5">
    <source>
        <dbReference type="Proteomes" id="UP001211420"/>
    </source>
</evidence>
<dbReference type="PANTHER" id="PTHR33408:SF2">
    <property type="entry name" value="TRANSPOSASE DDE DOMAIN-CONTAINING PROTEIN"/>
    <property type="match status" value="1"/>
</dbReference>
<organism evidence="4 6">
    <name type="scientific">Lactobacillus mulieris</name>
    <dbReference type="NCBI Taxonomy" id="2508708"/>
    <lineage>
        <taxon>Bacteria</taxon>
        <taxon>Bacillati</taxon>
        <taxon>Bacillota</taxon>
        <taxon>Bacilli</taxon>
        <taxon>Lactobacillales</taxon>
        <taxon>Lactobacillaceae</taxon>
        <taxon>Lactobacillus</taxon>
    </lineage>
</organism>
<feature type="non-terminal residue" evidence="4">
    <location>
        <position position="560"/>
    </location>
</feature>
<proteinExistence type="predicted"/>
<feature type="domain" description="Transposase InsH N-terminal" evidence="2">
    <location>
        <begin position="16"/>
        <end position="105"/>
    </location>
</feature>
<feature type="domain" description="Transposase IS4-like" evidence="1">
    <location>
        <begin position="264"/>
        <end position="515"/>
    </location>
</feature>
<reference evidence="3 5" key="2">
    <citation type="submission" date="2022-01" db="EMBL/GenBank/DDBJ databases">
        <title>VMRC isolate genome collection.</title>
        <authorList>
            <person name="France M."/>
            <person name="Rutt L."/>
            <person name="Humphrys M."/>
            <person name="Ravel J."/>
        </authorList>
    </citation>
    <scope>NUCLEOTIDE SEQUENCE [LARGE SCALE GENOMIC DNA]</scope>
    <source>
        <strain evidence="3 5">C0172B4</strain>
    </source>
</reference>
<evidence type="ECO:0000313" key="4">
    <source>
        <dbReference type="EMBL" id="MCZ9679056.1"/>
    </source>
</evidence>
<evidence type="ECO:0000313" key="6">
    <source>
        <dbReference type="Proteomes" id="UP001211566"/>
    </source>
</evidence>
<dbReference type="EMBL" id="JAKHPW010000028">
    <property type="protein sequence ID" value="MCZ3622911.1"/>
    <property type="molecule type" value="Genomic_DNA"/>
</dbReference>
<dbReference type="PANTHER" id="PTHR33408">
    <property type="entry name" value="TRANSPOSASE"/>
    <property type="match status" value="1"/>
</dbReference>
<evidence type="ECO:0000313" key="3">
    <source>
        <dbReference type="EMBL" id="MCZ3622911.1"/>
    </source>
</evidence>
<keyword evidence="5" id="KW-1185">Reference proteome</keyword>
<dbReference type="InterPro" id="IPR047629">
    <property type="entry name" value="IS1182_transpos"/>
</dbReference>
<dbReference type="InterPro" id="IPR002559">
    <property type="entry name" value="Transposase_11"/>
</dbReference>
<evidence type="ECO:0000259" key="1">
    <source>
        <dbReference type="Pfam" id="PF01609"/>
    </source>
</evidence>
<reference evidence="4" key="1">
    <citation type="submission" date="2022-01" db="EMBL/GenBank/DDBJ databases">
        <title>STING isolate genome collection.</title>
        <authorList>
            <person name="France M."/>
            <person name="Rutt L."/>
            <person name="Humphrys M."/>
            <person name="Ravel J."/>
        </authorList>
    </citation>
    <scope>NUCLEOTIDE SEQUENCE</scope>
    <source>
        <strain evidence="4">C0081E5</strain>
    </source>
</reference>
<name>A0AAW5X0D5_9LACO</name>
<dbReference type="EMBL" id="JAKHEY010000026">
    <property type="protein sequence ID" value="MCZ9679056.1"/>
    <property type="molecule type" value="Genomic_DNA"/>
</dbReference>